<protein>
    <recommendedName>
        <fullName evidence="4">ATPase, F1/V1/A1 complex, alpha/beta subunit, Zinc knuckle CX2CX4HX4C</fullName>
    </recommendedName>
</protein>
<dbReference type="EMBL" id="PKPP01008116">
    <property type="protein sequence ID" value="PWA51557.1"/>
    <property type="molecule type" value="Genomic_DNA"/>
</dbReference>
<feature type="region of interest" description="Disordered" evidence="1">
    <location>
        <begin position="78"/>
        <end position="190"/>
    </location>
</feature>
<feature type="compositionally biased region" description="Polar residues" evidence="1">
    <location>
        <begin position="175"/>
        <end position="188"/>
    </location>
</feature>
<feature type="compositionally biased region" description="Basic and acidic residues" evidence="1">
    <location>
        <begin position="99"/>
        <end position="124"/>
    </location>
</feature>
<feature type="compositionally biased region" description="Polar residues" evidence="1">
    <location>
        <begin position="85"/>
        <end position="98"/>
    </location>
</feature>
<feature type="compositionally biased region" description="Basic and acidic residues" evidence="1">
    <location>
        <begin position="143"/>
        <end position="172"/>
    </location>
</feature>
<reference evidence="2 3" key="1">
    <citation type="journal article" date="2018" name="Mol. Plant">
        <title>The genome of Artemisia annua provides insight into the evolution of Asteraceae family and artemisinin biosynthesis.</title>
        <authorList>
            <person name="Shen Q."/>
            <person name="Zhang L."/>
            <person name="Liao Z."/>
            <person name="Wang S."/>
            <person name="Yan T."/>
            <person name="Shi P."/>
            <person name="Liu M."/>
            <person name="Fu X."/>
            <person name="Pan Q."/>
            <person name="Wang Y."/>
            <person name="Lv Z."/>
            <person name="Lu X."/>
            <person name="Zhang F."/>
            <person name="Jiang W."/>
            <person name="Ma Y."/>
            <person name="Chen M."/>
            <person name="Hao X."/>
            <person name="Li L."/>
            <person name="Tang Y."/>
            <person name="Lv G."/>
            <person name="Zhou Y."/>
            <person name="Sun X."/>
            <person name="Brodelius P.E."/>
            <person name="Rose J.K.C."/>
            <person name="Tang K."/>
        </authorList>
    </citation>
    <scope>NUCLEOTIDE SEQUENCE [LARGE SCALE GENOMIC DNA]</scope>
    <source>
        <strain evidence="3">cv. Huhao1</strain>
        <tissue evidence="2">Leaf</tissue>
    </source>
</reference>
<dbReference type="AlphaFoldDB" id="A0A2U1LRE0"/>
<feature type="region of interest" description="Disordered" evidence="1">
    <location>
        <begin position="253"/>
        <end position="272"/>
    </location>
</feature>
<proteinExistence type="predicted"/>
<evidence type="ECO:0000256" key="1">
    <source>
        <dbReference type="SAM" id="MobiDB-lite"/>
    </source>
</evidence>
<keyword evidence="3" id="KW-1185">Reference proteome</keyword>
<dbReference type="OrthoDB" id="1751344at2759"/>
<dbReference type="Proteomes" id="UP000245207">
    <property type="component" value="Unassembled WGS sequence"/>
</dbReference>
<evidence type="ECO:0008006" key="4">
    <source>
        <dbReference type="Google" id="ProtNLM"/>
    </source>
</evidence>
<accession>A0A2U1LRE0</accession>
<sequence>MTAGMCNNGYGRLGYARVLVEMEACNGLPDKIEVVYKDASNNIKKRKTVKVEYPWKPLVCSHCDVFGHSMQACKIRPRTSEENENVQNKKSSVVNQENQVKKDENGVNREVQNKDSDGFVEARGRRNNGRNKQFQQRKQLFILKEKQVNGKENGDLKRQENVQDNMNKDKGKSIVNEQNNGEGTSKTPPSLEKICQYTSKMSNDEQNVVQNGGNQPSNKTDKNLNKYADVGSFERQDKDADAVNGKKYQEEFPALGSKEARSKSQSITQKGNKNRFDVLGSVGNHDTLYSNDIQKCQDEGDLCRDKNEKSVSMEENIVKENEEVDIFILWKKQEEMIDMFVNNKRNPTDEELETWARYMCEWYKERWEAKWKSKCPIVGRSIWIID</sequence>
<comment type="caution">
    <text evidence="2">The sequence shown here is derived from an EMBL/GenBank/DDBJ whole genome shotgun (WGS) entry which is preliminary data.</text>
</comment>
<evidence type="ECO:0000313" key="3">
    <source>
        <dbReference type="Proteomes" id="UP000245207"/>
    </source>
</evidence>
<name>A0A2U1LRE0_ARTAN</name>
<evidence type="ECO:0000313" key="2">
    <source>
        <dbReference type="EMBL" id="PWA51557.1"/>
    </source>
</evidence>
<organism evidence="2 3">
    <name type="scientific">Artemisia annua</name>
    <name type="common">Sweet wormwood</name>
    <dbReference type="NCBI Taxonomy" id="35608"/>
    <lineage>
        <taxon>Eukaryota</taxon>
        <taxon>Viridiplantae</taxon>
        <taxon>Streptophyta</taxon>
        <taxon>Embryophyta</taxon>
        <taxon>Tracheophyta</taxon>
        <taxon>Spermatophyta</taxon>
        <taxon>Magnoliopsida</taxon>
        <taxon>eudicotyledons</taxon>
        <taxon>Gunneridae</taxon>
        <taxon>Pentapetalae</taxon>
        <taxon>asterids</taxon>
        <taxon>campanulids</taxon>
        <taxon>Asterales</taxon>
        <taxon>Asteraceae</taxon>
        <taxon>Asteroideae</taxon>
        <taxon>Anthemideae</taxon>
        <taxon>Artemisiinae</taxon>
        <taxon>Artemisia</taxon>
    </lineage>
</organism>
<gene>
    <name evidence="2" type="ORF">CTI12_AA463920</name>
</gene>